<accession>A0ABW0SFV7</accession>
<dbReference type="InterPro" id="IPR005490">
    <property type="entry name" value="LD_TPept_cat_dom"/>
</dbReference>
<keyword evidence="12" id="KW-0012">Acyltransferase</keyword>
<gene>
    <name evidence="12" type="ORF">ACFPOC_15365</name>
</gene>
<dbReference type="PANTHER" id="PTHR30582:SF24">
    <property type="entry name" value="L,D-TRANSPEPTIDASE ERFK_SRFK-RELATED"/>
    <property type="match status" value="1"/>
</dbReference>
<name>A0ABW0SFV7_9RHOB</name>
<feature type="active site" description="Proton donor/acceptor" evidence="9">
    <location>
        <position position="151"/>
    </location>
</feature>
<dbReference type="EC" id="2.3.2.-" evidence="12"/>
<reference evidence="13" key="1">
    <citation type="journal article" date="2019" name="Int. J. Syst. Evol. Microbiol.">
        <title>The Global Catalogue of Microorganisms (GCM) 10K type strain sequencing project: providing services to taxonomists for standard genome sequencing and annotation.</title>
        <authorList>
            <consortium name="The Broad Institute Genomics Platform"/>
            <consortium name="The Broad Institute Genome Sequencing Center for Infectious Disease"/>
            <person name="Wu L."/>
            <person name="Ma J."/>
        </authorList>
    </citation>
    <scope>NUCLEOTIDE SEQUENCE [LARGE SCALE GENOMIC DNA]</scope>
    <source>
        <strain evidence="13">KACC 11588</strain>
    </source>
</reference>
<evidence type="ECO:0000256" key="2">
    <source>
        <dbReference type="ARBA" id="ARBA00005992"/>
    </source>
</evidence>
<keyword evidence="6 9" id="KW-0133">Cell shape</keyword>
<evidence type="ECO:0000256" key="9">
    <source>
        <dbReference type="PROSITE-ProRule" id="PRU01373"/>
    </source>
</evidence>
<comment type="similarity">
    <text evidence="2">Belongs to the YkuD family.</text>
</comment>
<dbReference type="Gene3D" id="2.40.440.10">
    <property type="entry name" value="L,D-transpeptidase catalytic domain-like"/>
    <property type="match status" value="1"/>
</dbReference>
<evidence type="ECO:0000256" key="10">
    <source>
        <dbReference type="SAM" id="SignalP"/>
    </source>
</evidence>
<keyword evidence="13" id="KW-1185">Reference proteome</keyword>
<keyword evidence="4 12" id="KW-0808">Transferase</keyword>
<evidence type="ECO:0000256" key="3">
    <source>
        <dbReference type="ARBA" id="ARBA00022676"/>
    </source>
</evidence>
<feature type="signal peptide" evidence="10">
    <location>
        <begin position="1"/>
        <end position="24"/>
    </location>
</feature>
<dbReference type="GO" id="GO:0016746">
    <property type="term" value="F:acyltransferase activity"/>
    <property type="evidence" value="ECO:0007669"/>
    <property type="project" value="UniProtKB-KW"/>
</dbReference>
<evidence type="ECO:0000313" key="13">
    <source>
        <dbReference type="Proteomes" id="UP001596056"/>
    </source>
</evidence>
<feature type="active site" description="Nucleophile" evidence="9">
    <location>
        <position position="167"/>
    </location>
</feature>
<evidence type="ECO:0000256" key="6">
    <source>
        <dbReference type="ARBA" id="ARBA00022960"/>
    </source>
</evidence>
<keyword evidence="10" id="KW-0732">Signal</keyword>
<protein>
    <submittedName>
        <fullName evidence="12">L,D-transpeptidase</fullName>
        <ecNumber evidence="12">2.3.2.-</ecNumber>
    </submittedName>
</protein>
<comment type="caution">
    <text evidence="12">The sequence shown here is derived from an EMBL/GenBank/DDBJ whole genome shotgun (WGS) entry which is preliminary data.</text>
</comment>
<keyword evidence="7 9" id="KW-0573">Peptidoglycan synthesis</keyword>
<dbReference type="PANTHER" id="PTHR30582">
    <property type="entry name" value="L,D-TRANSPEPTIDASE"/>
    <property type="match status" value="1"/>
</dbReference>
<evidence type="ECO:0000256" key="7">
    <source>
        <dbReference type="ARBA" id="ARBA00022984"/>
    </source>
</evidence>
<dbReference type="PROSITE" id="PS52029">
    <property type="entry name" value="LD_TPASE"/>
    <property type="match status" value="1"/>
</dbReference>
<keyword evidence="3" id="KW-0328">Glycosyltransferase</keyword>
<evidence type="ECO:0000256" key="1">
    <source>
        <dbReference type="ARBA" id="ARBA00004752"/>
    </source>
</evidence>
<dbReference type="RefSeq" id="WP_209842693.1">
    <property type="nucleotide sequence ID" value="NZ_JAGGJP010000018.1"/>
</dbReference>
<dbReference type="CDD" id="cd16913">
    <property type="entry name" value="YkuD_like"/>
    <property type="match status" value="1"/>
</dbReference>
<dbReference type="InterPro" id="IPR038063">
    <property type="entry name" value="Transpep_catalytic_dom"/>
</dbReference>
<evidence type="ECO:0000259" key="11">
    <source>
        <dbReference type="PROSITE" id="PS52029"/>
    </source>
</evidence>
<dbReference type="Pfam" id="PF03734">
    <property type="entry name" value="YkuD"/>
    <property type="match status" value="1"/>
</dbReference>
<dbReference type="Proteomes" id="UP001596056">
    <property type="component" value="Unassembled WGS sequence"/>
</dbReference>
<feature type="chain" id="PRO_5046164129" evidence="10">
    <location>
        <begin position="25"/>
        <end position="201"/>
    </location>
</feature>
<comment type="pathway">
    <text evidence="1 9">Cell wall biogenesis; peptidoglycan biosynthesis.</text>
</comment>
<keyword evidence="8 9" id="KW-0961">Cell wall biogenesis/degradation</keyword>
<sequence length="201" mass="21743">MLTRRHLLATGLATFGLAAGGVRAQDELALSQVLAPELQPRFVPIQPGIPAGQIHVDPNRFALYWTQGDGTALRYAVGIGRPGLYEPGVYTIGARKEWPSWKPTPDMVEREPELYGPYAEEGMPGGPDNPLGARALYLFEPGRGDTFMRIHGTNAPRTIQAAVSNGCTRLINADIIDLYARVPVGTMVVLYPRSSLFTAGA</sequence>
<organism evidence="12 13">
    <name type="scientific">Rubellimicrobium aerolatum</name>
    <dbReference type="NCBI Taxonomy" id="490979"/>
    <lineage>
        <taxon>Bacteria</taxon>
        <taxon>Pseudomonadati</taxon>
        <taxon>Pseudomonadota</taxon>
        <taxon>Alphaproteobacteria</taxon>
        <taxon>Rhodobacterales</taxon>
        <taxon>Roseobacteraceae</taxon>
        <taxon>Rubellimicrobium</taxon>
    </lineage>
</organism>
<evidence type="ECO:0000313" key="12">
    <source>
        <dbReference type="EMBL" id="MFC5567791.1"/>
    </source>
</evidence>
<feature type="domain" description="L,D-TPase catalytic" evidence="11">
    <location>
        <begin position="52"/>
        <end position="191"/>
    </location>
</feature>
<dbReference type="SUPFAM" id="SSF141523">
    <property type="entry name" value="L,D-transpeptidase catalytic domain-like"/>
    <property type="match status" value="1"/>
</dbReference>
<evidence type="ECO:0000256" key="5">
    <source>
        <dbReference type="ARBA" id="ARBA00022801"/>
    </source>
</evidence>
<dbReference type="EMBL" id="JBHSNA010000019">
    <property type="protein sequence ID" value="MFC5567791.1"/>
    <property type="molecule type" value="Genomic_DNA"/>
</dbReference>
<dbReference type="InterPro" id="IPR050979">
    <property type="entry name" value="LD-transpeptidase"/>
</dbReference>
<evidence type="ECO:0000256" key="4">
    <source>
        <dbReference type="ARBA" id="ARBA00022679"/>
    </source>
</evidence>
<keyword evidence="5" id="KW-0378">Hydrolase</keyword>
<evidence type="ECO:0000256" key="8">
    <source>
        <dbReference type="ARBA" id="ARBA00023316"/>
    </source>
</evidence>
<proteinExistence type="inferred from homology"/>